<proteinExistence type="predicted"/>
<dbReference type="eggNOG" id="COG2091">
    <property type="taxonomic scope" value="Bacteria"/>
</dbReference>
<accession>I0W790</accession>
<keyword evidence="3" id="KW-1185">Reference proteome</keyword>
<reference evidence="2 3" key="1">
    <citation type="journal article" date="2012" name="J. Bacteriol.">
        <title>Genome Sequence of the Halotolerant Bacterium Imtechella halotolerans K1T.</title>
        <authorList>
            <person name="Kumar S."/>
            <person name="Vikram S."/>
            <person name="Subramanian S."/>
            <person name="Raghava G.P."/>
            <person name="Pinnaka A.K."/>
        </authorList>
    </citation>
    <scope>NUCLEOTIDE SEQUENCE [LARGE SCALE GENOMIC DNA]</scope>
    <source>
        <strain evidence="2 3">K1</strain>
    </source>
</reference>
<dbReference type="RefSeq" id="WP_008241076.1">
    <property type="nucleotide sequence ID" value="NZ_AJJU01000037.1"/>
</dbReference>
<keyword evidence="2" id="KW-0378">Hydrolase</keyword>
<sequence length="813" mass="93477">MRYDYNRINVVVILLISLISYSTSLAQERKSIQAVRIQTAPKIDGILTDDVWQHIPASGNFIGHEPHNGKEERTTHPTQVKVAYNDEAIYIAAYLYDNEPNKILRQFTQRDDVFEQNDVFGVMINTLDDGINETRFYVTSAGTIGDSRNSLGEDDFSYNVVFKAEISFDEQGWYAEFEIPYSALRFPRKEQQEWGINFFREIKHLNENYSWNFINREIGNTNQYNGKLTGITAIDPPLRLQLYPFLQGTSTTLNSLTQNDFSAGMDVKYGLSDSFTLDATLIPDFGQAAFDNVELNLSPFEQQFSENRQFFTEGTELYNKGNLFYSRRVGGRPSRMDTVESQLYDNEIITNNPSKVELINALKISGRNKHNLGIGLFNAITKETKAHILNTATGEKRSIITEPLSNYNILVLDQQFNKNSSVTLINTNVTRAGDFRDANVTGVLYNIYNSSNTYNSTGEVKMSQVREDGTTSGMQTAFSLSKTKGKFRWSLAHELANKSYNPNDLGILFRNNYNNFQGELSYRIFQPVGKFNDMNVRLTVNQNRLLDPGVHTMTSFGLSTFFFTVKRFAFGGGANYNTQFKDYFEPRVPGKYVLYNANAGANAWVSSDYRNKFAYDVRASFLSYKEAPMKGYSLTLEPRYRFSDKLLLVWKSIFNLQDNYFGFVTRTDEDVILGQRDVKSIEHSLRGSYNFDPYKSINLRFRNFWSTANYSSNEYFTLNPDGSKTSTNWDTDVYDPNTNFNIWNIDLSFNWRFAPGSEAILLYRNQLFNQDKLANLDFNQSLENLFNQPALHSFSLRLIYYIDVNKARQLFKS</sequence>
<evidence type="ECO:0000313" key="3">
    <source>
        <dbReference type="Proteomes" id="UP000005938"/>
    </source>
</evidence>
<dbReference type="EMBL" id="AJJU01000037">
    <property type="protein sequence ID" value="EID72256.1"/>
    <property type="molecule type" value="Genomic_DNA"/>
</dbReference>
<dbReference type="AlphaFoldDB" id="I0W790"/>
<name>I0W790_9FLAO</name>
<evidence type="ECO:0000259" key="1">
    <source>
        <dbReference type="Pfam" id="PF19313"/>
    </source>
</evidence>
<dbReference type="SUPFAM" id="SSF49344">
    <property type="entry name" value="CBD9-like"/>
    <property type="match status" value="1"/>
</dbReference>
<dbReference type="Proteomes" id="UP000005938">
    <property type="component" value="Unassembled WGS sequence"/>
</dbReference>
<comment type="caution">
    <text evidence="2">The sequence shown here is derived from an EMBL/GenBank/DDBJ whole genome shotgun (WGS) entry which is preliminary data.</text>
</comment>
<evidence type="ECO:0000313" key="2">
    <source>
        <dbReference type="EMBL" id="EID72256.1"/>
    </source>
</evidence>
<feature type="domain" description="DUF5916" evidence="1">
    <location>
        <begin position="236"/>
        <end position="811"/>
    </location>
</feature>
<gene>
    <name evidence="2" type="ORF">W5A_12151</name>
</gene>
<dbReference type="STRING" id="946077.W5A_12151"/>
<dbReference type="OrthoDB" id="9786766at2"/>
<dbReference type="Pfam" id="PF19313">
    <property type="entry name" value="DUF5916"/>
    <property type="match status" value="1"/>
</dbReference>
<dbReference type="CDD" id="cd09618">
    <property type="entry name" value="CBM9_like_2"/>
    <property type="match status" value="1"/>
</dbReference>
<dbReference type="GO" id="GO:0016787">
    <property type="term" value="F:hydrolase activity"/>
    <property type="evidence" value="ECO:0007669"/>
    <property type="project" value="UniProtKB-KW"/>
</dbReference>
<organism evidence="2 3">
    <name type="scientific">Imtechella halotolerans K1</name>
    <dbReference type="NCBI Taxonomy" id="946077"/>
    <lineage>
        <taxon>Bacteria</taxon>
        <taxon>Pseudomonadati</taxon>
        <taxon>Bacteroidota</taxon>
        <taxon>Flavobacteriia</taxon>
        <taxon>Flavobacteriales</taxon>
        <taxon>Flavobacteriaceae</taxon>
        <taxon>Imtechella</taxon>
    </lineage>
</organism>
<protein>
    <submittedName>
        <fullName evidence="2">Membrane associated hydrolase</fullName>
    </submittedName>
</protein>
<dbReference type="PATRIC" id="fig|946077.3.peg.2454"/>
<dbReference type="InterPro" id="IPR045670">
    <property type="entry name" value="DUF5916"/>
</dbReference>
<dbReference type="Gene3D" id="2.60.40.1190">
    <property type="match status" value="1"/>
</dbReference>